<organism evidence="1 2">
    <name type="scientific">Brevibacillus invocatus</name>
    <dbReference type="NCBI Taxonomy" id="173959"/>
    <lineage>
        <taxon>Bacteria</taxon>
        <taxon>Bacillati</taxon>
        <taxon>Bacillota</taxon>
        <taxon>Bacilli</taxon>
        <taxon>Bacillales</taxon>
        <taxon>Paenibacillaceae</taxon>
        <taxon>Brevibacillus</taxon>
    </lineage>
</organism>
<gene>
    <name evidence="1" type="ORF">EDM52_10430</name>
</gene>
<dbReference type="EMBL" id="RHHR01000014">
    <property type="protein sequence ID" value="RNB74654.1"/>
    <property type="molecule type" value="Genomic_DNA"/>
</dbReference>
<sequence length="74" mass="8488">MHAGKLLAEPEIFRSYKKALQKRITADMMGVTVKKLSHFASIKFVHFFTGRTFKVTGQLFRSYVCNHDGHLTTN</sequence>
<name>A0A3M8CFX6_9BACL</name>
<evidence type="ECO:0000313" key="1">
    <source>
        <dbReference type="EMBL" id="RNB74654.1"/>
    </source>
</evidence>
<dbReference type="AlphaFoldDB" id="A0A3M8CFX6"/>
<protein>
    <submittedName>
        <fullName evidence="1">Uncharacterized protein</fullName>
    </submittedName>
</protein>
<keyword evidence="2" id="KW-1185">Reference proteome</keyword>
<evidence type="ECO:0000313" key="2">
    <source>
        <dbReference type="Proteomes" id="UP000282028"/>
    </source>
</evidence>
<accession>A0A3M8CFX6</accession>
<dbReference type="Proteomes" id="UP000282028">
    <property type="component" value="Unassembled WGS sequence"/>
</dbReference>
<proteinExistence type="predicted"/>
<reference evidence="1 2" key="1">
    <citation type="submission" date="2018-10" db="EMBL/GenBank/DDBJ databases">
        <title>Phylogenomics of Brevibacillus.</title>
        <authorList>
            <person name="Dunlap C."/>
        </authorList>
    </citation>
    <scope>NUCLEOTIDE SEQUENCE [LARGE SCALE GENOMIC DNA]</scope>
    <source>
        <strain evidence="1 2">JCM 12215</strain>
    </source>
</reference>
<comment type="caution">
    <text evidence="1">The sequence shown here is derived from an EMBL/GenBank/DDBJ whole genome shotgun (WGS) entry which is preliminary data.</text>
</comment>